<keyword evidence="3" id="KW-0540">Nuclease</keyword>
<keyword evidence="4" id="KW-0255">Endonuclease</keyword>
<dbReference type="Proteomes" id="UP000001505">
    <property type="component" value="Chromosome"/>
</dbReference>
<evidence type="ECO:0000256" key="3">
    <source>
        <dbReference type="ARBA" id="ARBA00022722"/>
    </source>
</evidence>
<sequence length="703" mass="79986">MTPPILDHSKSHFFGQLETFIDKNSMSVISTVIPSIHDPHPSIKIEELPRALQYTAKRIKMVDLNLLELFYTQTHCNLINLASLVPSIDLDSIYMQFSIILGLVREANMISESLGEKAKIFENQLKERLCVLLPQFAQGLLQLWREICQQMPALTEKMGSGKKAAIEDQCQHVSEAFDYLAAQLSEKKCQFELFNTASIHIEQPNENVRSQHEWLELMLRYTQTSCKWYDRHAHFWTICDFHEDTANYDKRLELVQKLIKHRLDSQSLTPKILVQFYQSLSVHLNKIGNMHTYALKILDSFPKQQILDPLGWSESIKKLMEKSDLEKENALFYQLLIPNWLPKVIKLDSRRIIVLQAMQSASLADAMKSSRIKIERNILQAIIQEAKSVSQYFINIKNDLAKVPVFSSGAQQFSFSDMGIHIENITTILEELIESSDDNAAAILFTLQDLKGSVCGSLNQGVEFILKTLQEIYQVIENEQTRKKKIDPELIDKVIGNIQCATEMMASLGSTTPKLNKFLYALIEGKLPQDRKERDRKKRNPKGSAAKQKKTISRKRQTKPDSSEKKSGAKAEKQESAIDLTEKTFSIVENKPDPKETISITKATQILKEATAKLQNSLAEAAQEGDFSEKAYSIHNVKWKTLCKELANAGFILKRSSGSHHHYQHPKAKEVGIATVPVNSKDSLSTGVVKNIRSQIKRIHDKN</sequence>
<dbReference type="HOGENOM" id="CLU_392283_0_0_0"/>
<evidence type="ECO:0000256" key="4">
    <source>
        <dbReference type="ARBA" id="ARBA00022759"/>
    </source>
</evidence>
<reference evidence="9 10" key="1">
    <citation type="journal article" date="2010" name="PLoS ONE">
        <title>The Waddlia genome: a window into chlamydial biology.</title>
        <authorList>
            <person name="Bertelli C."/>
            <person name="Collyn F."/>
            <person name="Croxatto A."/>
            <person name="Ruckert C."/>
            <person name="Polkinghorne A."/>
            <person name="Kebbi-Beghdadi C."/>
            <person name="Goesmann A."/>
            <person name="Vaughan L."/>
            <person name="Greub G."/>
        </authorList>
    </citation>
    <scope>NUCLEOTIDE SEQUENCE [LARGE SCALE GENOMIC DNA]</scope>
    <source>
        <strain evidence="10">ATCC VR-1470 / WSU 86-1044</strain>
    </source>
</reference>
<keyword evidence="7" id="KW-0346">Stress response</keyword>
<dbReference type="GO" id="GO:0004519">
    <property type="term" value="F:endonuclease activity"/>
    <property type="evidence" value="ECO:0007669"/>
    <property type="project" value="UniProtKB-KW"/>
</dbReference>
<dbReference type="RefSeq" id="WP_013181464.1">
    <property type="nucleotide sequence ID" value="NC_014225.1"/>
</dbReference>
<keyword evidence="2" id="KW-1277">Toxin-antitoxin system</keyword>
<name>D6YUC5_WADCW</name>
<proteinExistence type="inferred from homology"/>
<feature type="region of interest" description="Disordered" evidence="8">
    <location>
        <begin position="529"/>
        <end position="576"/>
    </location>
</feature>
<dbReference type="Pfam" id="PF07927">
    <property type="entry name" value="HicA_toxin"/>
    <property type="match status" value="1"/>
</dbReference>
<dbReference type="AlphaFoldDB" id="D6YUC5"/>
<dbReference type="KEGG" id="wch:wcw_0363"/>
<organism evidence="9 10">
    <name type="scientific">Waddlia chondrophila (strain ATCC VR-1470 / WSU 86-1044)</name>
    <dbReference type="NCBI Taxonomy" id="716544"/>
    <lineage>
        <taxon>Bacteria</taxon>
        <taxon>Pseudomonadati</taxon>
        <taxon>Chlamydiota</taxon>
        <taxon>Chlamydiia</taxon>
        <taxon>Parachlamydiales</taxon>
        <taxon>Waddliaceae</taxon>
        <taxon>Waddlia</taxon>
    </lineage>
</organism>
<dbReference type="InterPro" id="IPR012933">
    <property type="entry name" value="HicA_mRNA_interferase"/>
</dbReference>
<dbReference type="EMBL" id="CP001928">
    <property type="protein sequence ID" value="ADI37736.1"/>
    <property type="molecule type" value="Genomic_DNA"/>
</dbReference>
<evidence type="ECO:0000313" key="9">
    <source>
        <dbReference type="EMBL" id="ADI37736.1"/>
    </source>
</evidence>
<evidence type="ECO:0000256" key="6">
    <source>
        <dbReference type="ARBA" id="ARBA00022884"/>
    </source>
</evidence>
<evidence type="ECO:0008006" key="11">
    <source>
        <dbReference type="Google" id="ProtNLM"/>
    </source>
</evidence>
<keyword evidence="6" id="KW-0694">RNA-binding</keyword>
<gene>
    <name evidence="9" type="ordered locus">wcw_0363</name>
</gene>
<dbReference type="STRING" id="716544.wcw_0363"/>
<evidence type="ECO:0000313" key="10">
    <source>
        <dbReference type="Proteomes" id="UP000001505"/>
    </source>
</evidence>
<dbReference type="GO" id="GO:0016787">
    <property type="term" value="F:hydrolase activity"/>
    <property type="evidence" value="ECO:0007669"/>
    <property type="project" value="UniProtKB-KW"/>
</dbReference>
<dbReference type="Gene3D" id="3.30.920.30">
    <property type="entry name" value="Hypothetical protein"/>
    <property type="match status" value="1"/>
</dbReference>
<evidence type="ECO:0000256" key="8">
    <source>
        <dbReference type="SAM" id="MobiDB-lite"/>
    </source>
</evidence>
<evidence type="ECO:0000256" key="5">
    <source>
        <dbReference type="ARBA" id="ARBA00022801"/>
    </source>
</evidence>
<evidence type="ECO:0000256" key="1">
    <source>
        <dbReference type="ARBA" id="ARBA00006620"/>
    </source>
</evidence>
<evidence type="ECO:0000256" key="7">
    <source>
        <dbReference type="ARBA" id="ARBA00023016"/>
    </source>
</evidence>
<feature type="compositionally biased region" description="Basic and acidic residues" evidence="8">
    <location>
        <begin position="558"/>
        <end position="576"/>
    </location>
</feature>
<keyword evidence="10" id="KW-1185">Reference proteome</keyword>
<evidence type="ECO:0000256" key="2">
    <source>
        <dbReference type="ARBA" id="ARBA00022649"/>
    </source>
</evidence>
<protein>
    <recommendedName>
        <fullName evidence="11">Type II toxin-antitoxin system HicA family toxin</fullName>
    </recommendedName>
</protein>
<dbReference type="eggNOG" id="COG1724">
    <property type="taxonomic scope" value="Bacteria"/>
</dbReference>
<dbReference type="InterPro" id="IPR038570">
    <property type="entry name" value="HicA_sf"/>
</dbReference>
<accession>D6YUC5</accession>
<feature type="compositionally biased region" description="Basic residues" evidence="8">
    <location>
        <begin position="534"/>
        <end position="557"/>
    </location>
</feature>
<dbReference type="SUPFAM" id="SSF54786">
    <property type="entry name" value="YcfA/nrd intein domain"/>
    <property type="match status" value="1"/>
</dbReference>
<keyword evidence="5" id="KW-0378">Hydrolase</keyword>
<dbReference type="GO" id="GO:0003729">
    <property type="term" value="F:mRNA binding"/>
    <property type="evidence" value="ECO:0007669"/>
    <property type="project" value="InterPro"/>
</dbReference>
<comment type="similarity">
    <text evidence="1">Belongs to the HicA mRNA interferase family.</text>
</comment>